<evidence type="ECO:0000259" key="1">
    <source>
        <dbReference type="PROSITE" id="PS50076"/>
    </source>
</evidence>
<gene>
    <name evidence="2" type="ORF">AB1Y20_014819</name>
</gene>
<protein>
    <recommendedName>
        <fullName evidence="1">J domain-containing protein</fullName>
    </recommendedName>
</protein>
<sequence>MRLLQLLRLPAGAAPSEVRARYLEMALALHPDRSSEPAATARFCELQSLWESYRAAHPSSLEEHPPADFTEFGVGCSWTDSSEERARRQELMDQAARGVMNQRRID</sequence>
<dbReference type="PROSITE" id="PS50076">
    <property type="entry name" value="DNAJ_2"/>
    <property type="match status" value="1"/>
</dbReference>
<dbReference type="InterPro" id="IPR036869">
    <property type="entry name" value="J_dom_sf"/>
</dbReference>
<dbReference type="EMBL" id="JBGBPQ010000003">
    <property type="protein sequence ID" value="KAL1526090.1"/>
    <property type="molecule type" value="Genomic_DNA"/>
</dbReference>
<organism evidence="2 3">
    <name type="scientific">Prymnesium parvum</name>
    <name type="common">Toxic golden alga</name>
    <dbReference type="NCBI Taxonomy" id="97485"/>
    <lineage>
        <taxon>Eukaryota</taxon>
        <taxon>Haptista</taxon>
        <taxon>Haptophyta</taxon>
        <taxon>Prymnesiophyceae</taxon>
        <taxon>Prymnesiales</taxon>
        <taxon>Prymnesiaceae</taxon>
        <taxon>Prymnesium</taxon>
    </lineage>
</organism>
<dbReference type="Gene3D" id="1.10.287.110">
    <property type="entry name" value="DnaJ domain"/>
    <property type="match status" value="1"/>
</dbReference>
<dbReference type="SUPFAM" id="SSF46565">
    <property type="entry name" value="Chaperone J-domain"/>
    <property type="match status" value="1"/>
</dbReference>
<dbReference type="Pfam" id="PF00226">
    <property type="entry name" value="DnaJ"/>
    <property type="match status" value="1"/>
</dbReference>
<dbReference type="SMART" id="SM00271">
    <property type="entry name" value="DnaJ"/>
    <property type="match status" value="1"/>
</dbReference>
<feature type="domain" description="J" evidence="1">
    <location>
        <begin position="2"/>
        <end position="73"/>
    </location>
</feature>
<evidence type="ECO:0000313" key="3">
    <source>
        <dbReference type="Proteomes" id="UP001515480"/>
    </source>
</evidence>
<dbReference type="InterPro" id="IPR001623">
    <property type="entry name" value="DnaJ_domain"/>
</dbReference>
<comment type="caution">
    <text evidence="2">The sequence shown here is derived from an EMBL/GenBank/DDBJ whole genome shotgun (WGS) entry which is preliminary data.</text>
</comment>
<evidence type="ECO:0000313" key="2">
    <source>
        <dbReference type="EMBL" id="KAL1526090.1"/>
    </source>
</evidence>
<accession>A0AB34JZK1</accession>
<proteinExistence type="predicted"/>
<name>A0AB34JZK1_PRYPA</name>
<keyword evidence="3" id="KW-1185">Reference proteome</keyword>
<dbReference type="Proteomes" id="UP001515480">
    <property type="component" value="Unassembled WGS sequence"/>
</dbReference>
<dbReference type="AlphaFoldDB" id="A0AB34JZK1"/>
<reference evidence="2 3" key="1">
    <citation type="journal article" date="2024" name="Science">
        <title>Giant polyketide synthase enzymes in the biosynthesis of giant marine polyether toxins.</title>
        <authorList>
            <person name="Fallon T.R."/>
            <person name="Shende V.V."/>
            <person name="Wierzbicki I.H."/>
            <person name="Pendleton A.L."/>
            <person name="Watervoot N.F."/>
            <person name="Auber R.P."/>
            <person name="Gonzalez D.J."/>
            <person name="Wisecaver J.H."/>
            <person name="Moore B.S."/>
        </authorList>
    </citation>
    <scope>NUCLEOTIDE SEQUENCE [LARGE SCALE GENOMIC DNA]</scope>
    <source>
        <strain evidence="2 3">12B1</strain>
    </source>
</reference>